<evidence type="ECO:0000313" key="2">
    <source>
        <dbReference type="EMBL" id="KAK2658591.1"/>
    </source>
</evidence>
<accession>A0AAD9XFJ5</accession>
<dbReference type="InterPro" id="IPR018289">
    <property type="entry name" value="MULE_transposase_dom"/>
</dbReference>
<comment type="caution">
    <text evidence="2">The sequence shown here is derived from an EMBL/GenBank/DDBJ whole genome shotgun (WGS) entry which is preliminary data.</text>
</comment>
<evidence type="ECO:0000259" key="1">
    <source>
        <dbReference type="Pfam" id="PF10551"/>
    </source>
</evidence>
<evidence type="ECO:0000313" key="3">
    <source>
        <dbReference type="Proteomes" id="UP001280121"/>
    </source>
</evidence>
<feature type="domain" description="MULE transposase" evidence="1">
    <location>
        <begin position="183"/>
        <end position="270"/>
    </location>
</feature>
<dbReference type="PANTHER" id="PTHR31973:SF195">
    <property type="entry name" value="MUDR FAMILY TRANSPOSASE"/>
    <property type="match status" value="1"/>
</dbReference>
<dbReference type="PANTHER" id="PTHR31973">
    <property type="entry name" value="POLYPROTEIN, PUTATIVE-RELATED"/>
    <property type="match status" value="1"/>
</dbReference>
<dbReference type="AlphaFoldDB" id="A0AAD9XFJ5"/>
<dbReference type="Proteomes" id="UP001280121">
    <property type="component" value="Unassembled WGS sequence"/>
</dbReference>
<reference evidence="2" key="1">
    <citation type="journal article" date="2023" name="Plant J.">
        <title>Genome sequences and population genomics provide insights into the demographic history, inbreeding, and mutation load of two 'living fossil' tree species of Dipteronia.</title>
        <authorList>
            <person name="Feng Y."/>
            <person name="Comes H.P."/>
            <person name="Chen J."/>
            <person name="Zhu S."/>
            <person name="Lu R."/>
            <person name="Zhang X."/>
            <person name="Li P."/>
            <person name="Qiu J."/>
            <person name="Olsen K.M."/>
            <person name="Qiu Y."/>
        </authorList>
    </citation>
    <scope>NUCLEOTIDE SEQUENCE</scope>
    <source>
        <strain evidence="2">KIB01</strain>
    </source>
</reference>
<dbReference type="EMBL" id="JANJYI010000002">
    <property type="protein sequence ID" value="KAK2658591.1"/>
    <property type="molecule type" value="Genomic_DNA"/>
</dbReference>
<sequence>MIGWAFCNEAQLRMEGEKVEQDNVTSCLFDGQLYVEVNRGEERRSDILPSKKFFQRTHLYIRGDSHRHRQASAVIIGEVVAPRLQQQDGQLMHPKDIIANMKTMYGIQIMYGKTYQALDYALSLTYGTYEETFQLLPSFGYVLKEKNPGTMTDLQCDEDDKFLYLFMSLCASLRGFWRCLRPVIAIDGTHLKERFGGTMFVATVQVGNEQVYPIVFCYNDSENNLSWEWFLNCLKGALVHIDDLAFIFDRHPSIEAGIYKVFPYATHTICC</sequence>
<keyword evidence="3" id="KW-1185">Reference proteome</keyword>
<organism evidence="2 3">
    <name type="scientific">Dipteronia dyeriana</name>
    <dbReference type="NCBI Taxonomy" id="168575"/>
    <lineage>
        <taxon>Eukaryota</taxon>
        <taxon>Viridiplantae</taxon>
        <taxon>Streptophyta</taxon>
        <taxon>Embryophyta</taxon>
        <taxon>Tracheophyta</taxon>
        <taxon>Spermatophyta</taxon>
        <taxon>Magnoliopsida</taxon>
        <taxon>eudicotyledons</taxon>
        <taxon>Gunneridae</taxon>
        <taxon>Pentapetalae</taxon>
        <taxon>rosids</taxon>
        <taxon>malvids</taxon>
        <taxon>Sapindales</taxon>
        <taxon>Sapindaceae</taxon>
        <taxon>Hippocastanoideae</taxon>
        <taxon>Acereae</taxon>
        <taxon>Dipteronia</taxon>
    </lineage>
</organism>
<protein>
    <recommendedName>
        <fullName evidence="1">MULE transposase domain-containing protein</fullName>
    </recommendedName>
</protein>
<dbReference type="Pfam" id="PF10551">
    <property type="entry name" value="MULE"/>
    <property type="match status" value="1"/>
</dbReference>
<gene>
    <name evidence="2" type="ORF">Ddye_005124</name>
</gene>
<name>A0AAD9XFJ5_9ROSI</name>
<proteinExistence type="predicted"/>